<keyword evidence="2" id="KW-1185">Reference proteome</keyword>
<evidence type="ECO:0000313" key="2">
    <source>
        <dbReference type="Proteomes" id="UP000784294"/>
    </source>
</evidence>
<sequence length="152" mass="16982">MSPCPQMSACLFGCAGQDFWESFWCVRRKIMAGAENARLAVLRHGIRLSYRHSISTSHFVLFASTNKQTASPPSGTIHIARVCVYTRHVSLSKRPSREAHICGVHPKQNDMLATNCPLIGGTFLQMQGPYMPRAFMQLADSPLATAWRIYLI</sequence>
<dbReference type="EMBL" id="CAAALY010278062">
    <property type="protein sequence ID" value="VEL42992.1"/>
    <property type="molecule type" value="Genomic_DNA"/>
</dbReference>
<name>A0A3S5CVI8_9PLAT</name>
<proteinExistence type="predicted"/>
<accession>A0A3S5CVI8</accession>
<dbReference type="AlphaFoldDB" id="A0A3S5CVI8"/>
<reference evidence="1" key="1">
    <citation type="submission" date="2018-11" db="EMBL/GenBank/DDBJ databases">
        <authorList>
            <consortium name="Pathogen Informatics"/>
        </authorList>
    </citation>
    <scope>NUCLEOTIDE SEQUENCE</scope>
</reference>
<evidence type="ECO:0000313" key="1">
    <source>
        <dbReference type="EMBL" id="VEL42992.1"/>
    </source>
</evidence>
<protein>
    <submittedName>
        <fullName evidence="1">Uncharacterized protein</fullName>
    </submittedName>
</protein>
<organism evidence="1 2">
    <name type="scientific">Protopolystoma xenopodis</name>
    <dbReference type="NCBI Taxonomy" id="117903"/>
    <lineage>
        <taxon>Eukaryota</taxon>
        <taxon>Metazoa</taxon>
        <taxon>Spiralia</taxon>
        <taxon>Lophotrochozoa</taxon>
        <taxon>Platyhelminthes</taxon>
        <taxon>Monogenea</taxon>
        <taxon>Polyopisthocotylea</taxon>
        <taxon>Polystomatidea</taxon>
        <taxon>Polystomatidae</taxon>
        <taxon>Protopolystoma</taxon>
    </lineage>
</organism>
<gene>
    <name evidence="1" type="ORF">PXEA_LOCUS36432</name>
</gene>
<dbReference type="Proteomes" id="UP000784294">
    <property type="component" value="Unassembled WGS sequence"/>
</dbReference>
<comment type="caution">
    <text evidence="1">The sequence shown here is derived from an EMBL/GenBank/DDBJ whole genome shotgun (WGS) entry which is preliminary data.</text>
</comment>